<dbReference type="HOGENOM" id="CLU_2766264_0_0_2"/>
<proteinExistence type="predicted"/>
<protein>
    <submittedName>
        <fullName evidence="1">Uncharacterized protein</fullName>
    </submittedName>
</protein>
<dbReference type="PATRIC" id="fig|768679.9.peg.1003"/>
<dbReference type="KEGG" id="ttn:TTX_0993"/>
<accession>G4RPZ4</accession>
<dbReference type="PaxDb" id="768679-TTX_0993"/>
<reference evidence="1 2" key="1">
    <citation type="journal article" date="2011" name="PLoS ONE">
        <title>The complete genome sequence of Thermoproteus tenax: a physiologically versatile member of the Crenarchaeota.</title>
        <authorList>
            <person name="Siebers B."/>
            <person name="Zaparty M."/>
            <person name="Raddatz G."/>
            <person name="Tjaden B."/>
            <person name="Albers S.V."/>
            <person name="Bell S.D."/>
            <person name="Blombach F."/>
            <person name="Kletzin A."/>
            <person name="Kyrpides N."/>
            <person name="Lanz C."/>
            <person name="Plagens A."/>
            <person name="Rampp M."/>
            <person name="Rosinus A."/>
            <person name="von Jan M."/>
            <person name="Makarova K.S."/>
            <person name="Klenk H.P."/>
            <person name="Schuster S.C."/>
            <person name="Hensel R."/>
        </authorList>
    </citation>
    <scope>NUCLEOTIDE SEQUENCE [LARGE SCALE GENOMIC DNA]</scope>
    <source>
        <strain evidence="2">ATCC 35583 / DSM 2078 / JCM 9277 / NBRC 100435 / Kra 1</strain>
    </source>
</reference>
<sequence>MIVHTDQLNLLYKTINAIPARRVEPLVIKGERVDLIWPPQRPSIPIDLLEIMPRGIYVIIRKNIITLVP</sequence>
<dbReference type="RefSeq" id="WP_014126895.1">
    <property type="nucleotide sequence ID" value="NC_016070.1"/>
</dbReference>
<evidence type="ECO:0000313" key="2">
    <source>
        <dbReference type="Proteomes" id="UP000002654"/>
    </source>
</evidence>
<gene>
    <name evidence="1" type="ordered locus">TTX_0993</name>
</gene>
<name>G4RPZ4_THETK</name>
<dbReference type="EMBL" id="FN869859">
    <property type="protein sequence ID" value="CCC81639.1"/>
    <property type="molecule type" value="Genomic_DNA"/>
</dbReference>
<keyword evidence="2" id="KW-1185">Reference proteome</keyword>
<dbReference type="AlphaFoldDB" id="G4RPZ4"/>
<dbReference type="eggNOG" id="arCOG05649">
    <property type="taxonomic scope" value="Archaea"/>
</dbReference>
<dbReference type="STRING" id="768679.TTX_0993"/>
<evidence type="ECO:0000313" key="1">
    <source>
        <dbReference type="EMBL" id="CCC81639.1"/>
    </source>
</evidence>
<dbReference type="GeneID" id="11261881"/>
<dbReference type="Proteomes" id="UP000002654">
    <property type="component" value="Chromosome"/>
</dbReference>
<dbReference type="OrthoDB" id="23717at2157"/>
<organism evidence="1 2">
    <name type="scientific">Thermoproteus tenax (strain ATCC 35583 / DSM 2078 / JCM 9277 / NBRC 100435 / Kra 1)</name>
    <dbReference type="NCBI Taxonomy" id="768679"/>
    <lineage>
        <taxon>Archaea</taxon>
        <taxon>Thermoproteota</taxon>
        <taxon>Thermoprotei</taxon>
        <taxon>Thermoproteales</taxon>
        <taxon>Thermoproteaceae</taxon>
        <taxon>Thermoproteus</taxon>
    </lineage>
</organism>